<evidence type="ECO:0000259" key="8">
    <source>
        <dbReference type="Pfam" id="PF25543"/>
    </source>
</evidence>
<dbReference type="Pfam" id="PF26639">
    <property type="entry name" value="Het-6_barrel"/>
    <property type="match status" value="1"/>
</dbReference>
<sequence>MTRGGEDTEPKMIVDSADRFAAWVSRAQDSEKKKADELGTFSEEFATLTQKYRDVSNDLERERVAARHTQESSEELKRQLKKLQDDVDASSFVLVLIDADADGYIFKDKYYTDPDGGRKAALDLEVTVQEYLKRTRPELSGLPIVIRAFANADGLSRLLVNAKLVKSPHSLTGFAKGFTQALDTSDFVLVGSGKDRVDEKIKAGIFQQFVTNPTCRHVIFGACHDNGYVRVLEKYQENSVADQVTLLYPFEVGKEFARLGAFRNMHMQMIFRDEPIAKSNSPPPTHGTLMSTPVVQAPSSPTQGNPWIPVRPQTVVSRKPEHLPSDAVYVNAASHRVDTELPSPGPGAQKTWDHKFKNAKIRYCRKYHLHASCLNNECDYKHWPLTKGEILAYRHQLRLDPCHAGGQCRDEKCFYGHHCPFTISHEDYQKHKTIHDELQTHLHSLSPESREGAMQLLMWLTCARRPLAKDELGHALAMNEGITSFHVPSQADTRRTNTAYSDCAHYISEQEDEILIRHVQDAVVVKRKTVVTLTDGAARYFQATQTVWFPNAHHAIAIACIRYLSFDAFDTPQNPPTEHYEFYAYAAQNWGYHAELQPPTASLVTAFLDNQNKILATTRYLPLKRPCGCCLLGKPKKITNLHLAIYFGLHDIVCRLIAYGAEVDAQDAEGRTPGADANIAEKLETPLSWAVVNGDPRMFTMLVEHGAKPGAGNPTWEDILLYAAIRGKAPIVQMLVDRGVNWDFRNRPWGRSPLSQAAEYGRVEVVKLLLGAGADPNSEDVNGEQPSQRNKGKTPYTWAAQNGHTDVVRVLLEHGGRRTAVAVDPELLLRAAIYGDHDRCQQLLGEGVSSMFHEGKFGRSPLSQAAEYGRLNVAELLLDWGVEVDIKDKNGGNTTQNNAGKTPLMWACINGHTAVVQLLLDRGADVHRKERNGRVAISWAAEHGHREVVVLLLRRGANAMDADDSRRTALGWALKNRHRDVVDILLELAVPGPVMLTSSMSSASECSAFEYTQLPAPTSIRLITRIKNAVGMPQLQYSLETLDLADGIPFTALSYTWGSPFPEDSEQAKGYATDGGRPIVVNGQVMFVQRNLYEFLQADAARENPVETPSDPEGKTGLIRAAEQGDIECLRFYLSRHADPDAEDNLGKTATHYAAEASDLAAIQLLVDAGADTRKVDRNGKSPVQYAKSRASPNPQIIAYLKNAPPRQARAQRTSGRRLWIDAICINQRDVQERNAQLAILSRIYTTAAMVLVWLGIADEYTASAHGSLTIGASDRPAIEELAQLQRSRDVNLDSVSPPCRGIVNLMRRAWFERVWVIQEAALARQLRIFCGRHEFDYMEVFHLLQCYFVRGPKLTETFDPGVRSTVGGTGGYIITDIRLRLNPEGEEMGFVQDQTRRDNRPLEALRRGNPTLPALMSRVWAMKATDPRDKVFALLGIAAAKDAEPNHHSQIMADYTKPVDEVFVSAAWLFLQGDPVPLQLWQTGEQHALEYLEGLSYVQRFPRGHALQSAYLDQLPSWVPDFNAPLYTQRLWCPQFNAGTSLDPHHDHPSPSFASRSLGLTGVLIDEIIAPVQKRTNPMDAGYNPCDWLAMIMPMAPTYAATSENRVQALCHTIMANNPWSRSSPDANEEARVGFRTFLLRSLCFYLQSPGNVEQIQQLRESDPSDSLPSLAELRAHYAARKKDGPPTTSKDGSYLPETGHSLFDRRWFYHCRGRKVFRTKKGFLGLGPHFARPGDQVWVVAGGRTPVVVRPLPGVDASKGTFSFIGEAYVHGWMHGEAGMMGKTQQVRLF</sequence>
<evidence type="ECO:0000259" key="7">
    <source>
        <dbReference type="Pfam" id="PF25540"/>
    </source>
</evidence>
<feature type="repeat" description="ANK" evidence="3">
    <location>
        <begin position="857"/>
        <end position="889"/>
    </location>
</feature>
<feature type="repeat" description="ANK" evidence="3">
    <location>
        <begin position="1113"/>
        <end position="1145"/>
    </location>
</feature>
<dbReference type="Gene3D" id="1.25.40.20">
    <property type="entry name" value="Ankyrin repeat-containing domain"/>
    <property type="match status" value="4"/>
</dbReference>
<dbReference type="PANTHER" id="PTHR24198:SF165">
    <property type="entry name" value="ANKYRIN REPEAT-CONTAINING PROTEIN-RELATED"/>
    <property type="match status" value="1"/>
</dbReference>
<dbReference type="Pfam" id="PF00023">
    <property type="entry name" value="Ank"/>
    <property type="match status" value="2"/>
</dbReference>
<dbReference type="SUPFAM" id="SSF48403">
    <property type="entry name" value="Ankyrin repeat"/>
    <property type="match status" value="2"/>
</dbReference>
<keyword evidence="1" id="KW-0677">Repeat</keyword>
<evidence type="ECO:0000259" key="6">
    <source>
        <dbReference type="Pfam" id="PF06985"/>
    </source>
</evidence>
<dbReference type="PROSITE" id="PS50297">
    <property type="entry name" value="ANK_REP_REGION"/>
    <property type="match status" value="8"/>
</dbReference>
<organism evidence="9 10">
    <name type="scientific">Aspergillus nanangensis</name>
    <dbReference type="NCBI Taxonomy" id="2582783"/>
    <lineage>
        <taxon>Eukaryota</taxon>
        <taxon>Fungi</taxon>
        <taxon>Dikarya</taxon>
        <taxon>Ascomycota</taxon>
        <taxon>Pezizomycotina</taxon>
        <taxon>Eurotiomycetes</taxon>
        <taxon>Eurotiomycetidae</taxon>
        <taxon>Eurotiales</taxon>
        <taxon>Aspergillaceae</taxon>
        <taxon>Aspergillus</taxon>
        <taxon>Aspergillus subgen. Circumdati</taxon>
    </lineage>
</organism>
<evidence type="ECO:0008006" key="11">
    <source>
        <dbReference type="Google" id="ProtNLM"/>
    </source>
</evidence>
<feature type="repeat" description="ANK" evidence="3">
    <location>
        <begin position="791"/>
        <end position="815"/>
    </location>
</feature>
<comment type="caution">
    <text evidence="9">The sequence shown here is derived from an EMBL/GenBank/DDBJ whole genome shotgun (WGS) entry which is preliminary data.</text>
</comment>
<name>A0AAD4CVK1_ASPNN</name>
<feature type="repeat" description="ANK" evidence="3">
    <location>
        <begin position="749"/>
        <end position="781"/>
    </location>
</feature>
<feature type="repeat" description="ANK" evidence="3">
    <location>
        <begin position="636"/>
        <end position="668"/>
    </location>
</feature>
<protein>
    <recommendedName>
        <fullName evidence="11">Heterokaryon incompatibility domain-containing protein</fullName>
    </recommendedName>
</protein>
<dbReference type="EMBL" id="VCAU01000008">
    <property type="protein sequence ID" value="KAF9893346.1"/>
    <property type="molecule type" value="Genomic_DNA"/>
</dbReference>
<dbReference type="Pfam" id="PF06985">
    <property type="entry name" value="HET"/>
    <property type="match status" value="1"/>
</dbReference>
<dbReference type="Pfam" id="PF25543">
    <property type="entry name" value="zf-CCCH_tandem"/>
    <property type="match status" value="1"/>
</dbReference>
<feature type="domain" description="Tandem CCCH zinc finger" evidence="8">
    <location>
        <begin position="393"/>
        <end position="420"/>
    </location>
</feature>
<dbReference type="InterPro" id="IPR036770">
    <property type="entry name" value="Ankyrin_rpt-contain_sf"/>
</dbReference>
<evidence type="ECO:0000256" key="1">
    <source>
        <dbReference type="ARBA" id="ARBA00022737"/>
    </source>
</evidence>
<dbReference type="Pfam" id="PF25540">
    <property type="entry name" value="DUF7923"/>
    <property type="match status" value="1"/>
</dbReference>
<dbReference type="PANTHER" id="PTHR24198">
    <property type="entry name" value="ANKYRIN REPEAT AND PROTEIN KINASE DOMAIN-CONTAINING PROTEIN"/>
    <property type="match status" value="1"/>
</dbReference>
<keyword evidence="4" id="KW-0175">Coiled coil</keyword>
<feature type="repeat" description="ANK" evidence="3">
    <location>
        <begin position="932"/>
        <end position="964"/>
    </location>
</feature>
<dbReference type="InterPro" id="IPR057683">
    <property type="entry name" value="DUF7923"/>
</dbReference>
<keyword evidence="2 3" id="KW-0040">ANK repeat</keyword>
<dbReference type="PRINTS" id="PR01415">
    <property type="entry name" value="ANKYRIN"/>
</dbReference>
<feature type="region of interest" description="Disordered" evidence="5">
    <location>
        <begin position="774"/>
        <end position="795"/>
    </location>
</feature>
<evidence type="ECO:0000256" key="5">
    <source>
        <dbReference type="SAM" id="MobiDB-lite"/>
    </source>
</evidence>
<dbReference type="InterPro" id="IPR010730">
    <property type="entry name" value="HET"/>
</dbReference>
<evidence type="ECO:0000256" key="4">
    <source>
        <dbReference type="SAM" id="Coils"/>
    </source>
</evidence>
<keyword evidence="10" id="KW-1185">Reference proteome</keyword>
<dbReference type="Pfam" id="PF12796">
    <property type="entry name" value="Ank_2"/>
    <property type="match status" value="3"/>
</dbReference>
<dbReference type="InterPro" id="IPR002110">
    <property type="entry name" value="Ankyrin_rpt"/>
</dbReference>
<evidence type="ECO:0000256" key="3">
    <source>
        <dbReference type="PROSITE-ProRule" id="PRU00023"/>
    </source>
</evidence>
<feature type="domain" description="DUF7923" evidence="7">
    <location>
        <begin position="89"/>
        <end position="271"/>
    </location>
</feature>
<feature type="repeat" description="ANK" evidence="3">
    <location>
        <begin position="899"/>
        <end position="931"/>
    </location>
</feature>
<feature type="coiled-coil region" evidence="4">
    <location>
        <begin position="59"/>
        <end position="86"/>
    </location>
</feature>
<dbReference type="Proteomes" id="UP001194746">
    <property type="component" value="Unassembled WGS sequence"/>
</dbReference>
<dbReference type="SMART" id="SM00248">
    <property type="entry name" value="ANK"/>
    <property type="match status" value="11"/>
</dbReference>
<evidence type="ECO:0000256" key="2">
    <source>
        <dbReference type="ARBA" id="ARBA00023043"/>
    </source>
</evidence>
<feature type="repeat" description="ANK" evidence="3">
    <location>
        <begin position="1146"/>
        <end position="1178"/>
    </location>
</feature>
<reference evidence="9" key="2">
    <citation type="submission" date="2020-02" db="EMBL/GenBank/DDBJ databases">
        <authorList>
            <person name="Gilchrist C.L.M."/>
            <person name="Chooi Y.-H."/>
        </authorList>
    </citation>
    <scope>NUCLEOTIDE SEQUENCE</scope>
    <source>
        <strain evidence="9">MST-FP2251</strain>
    </source>
</reference>
<evidence type="ECO:0000313" key="9">
    <source>
        <dbReference type="EMBL" id="KAF9893346.1"/>
    </source>
</evidence>
<reference evidence="9" key="1">
    <citation type="journal article" date="2019" name="Beilstein J. Org. Chem.">
        <title>Nanangenines: drimane sesquiterpenoids as the dominant metabolite cohort of a novel Australian fungus, Aspergillus nanangensis.</title>
        <authorList>
            <person name="Lacey H.J."/>
            <person name="Gilchrist C.L.M."/>
            <person name="Crombie A."/>
            <person name="Kalaitzis J.A."/>
            <person name="Vuong D."/>
            <person name="Rutledge P.J."/>
            <person name="Turner P."/>
            <person name="Pitt J.I."/>
            <person name="Lacey E."/>
            <person name="Chooi Y.H."/>
            <person name="Piggott A.M."/>
        </authorList>
    </citation>
    <scope>NUCLEOTIDE SEQUENCE</scope>
    <source>
        <strain evidence="9">MST-FP2251</strain>
    </source>
</reference>
<gene>
    <name evidence="9" type="ORF">FE257_011778</name>
</gene>
<feature type="domain" description="Heterokaryon incompatibility" evidence="6">
    <location>
        <begin position="1211"/>
        <end position="1320"/>
    </location>
</feature>
<accession>A0AAD4CVK1</accession>
<dbReference type="PROSITE" id="PS50088">
    <property type="entry name" value="ANK_REPEAT"/>
    <property type="match status" value="8"/>
</dbReference>
<dbReference type="InterPro" id="IPR057654">
    <property type="entry name" value="Znf-CCCH_tandem"/>
</dbReference>
<evidence type="ECO:0000313" key="10">
    <source>
        <dbReference type="Proteomes" id="UP001194746"/>
    </source>
</evidence>
<proteinExistence type="predicted"/>